<dbReference type="ExpressionAtlas" id="A0A2K3DJX6">
    <property type="expression patterns" value="baseline and differential"/>
</dbReference>
<keyword evidence="4" id="KW-0808">Transferase</keyword>
<dbReference type="InterPro" id="IPR002192">
    <property type="entry name" value="PPDK_AMP/ATP-bd"/>
</dbReference>
<dbReference type="KEGG" id="cre:CHLRE_07g332300v5"/>
<keyword evidence="5" id="KW-0479">Metal-binding</keyword>
<evidence type="ECO:0000256" key="4">
    <source>
        <dbReference type="ARBA" id="ARBA00022679"/>
    </source>
</evidence>
<gene>
    <name evidence="15" type="ORF">CHLRE_07g332300v5</name>
</gene>
<sequence length="1176" mass="124092">MSVTMQQAGHVTTKAPAVNSRSLLPGLGRSPALMSRLAQGGARRSAAGLGSAALPARRPQRPAPGTARVSASLQAVAAPAHAAAGAAGGAKRKSKGPAPISQARFDDVGLSATAEQLGDTYTVRLRLDAPRGMTLHWAVDDWLLPPQAAWPAGTVKIDDKAVQTAFRDGALELTFPAEVCPHRLTFVLKQTQDGETWFNNGGSNYAVQLRAPPIDSFVKKVLDAEGSFSHWSLVQRLMLATEVLDAADSAGPAGMALMFTWLRLSSTRVLDWYRNSNFQPKDIAHIQKHAGERIAEKARSSEYALNRLLARGALAGLPRGGGNGDEIRMGILHIMRGNGIREGHRPGYDEPFLEQWHQKLHTNTSPDDIAICEAYLAFLHSGNADDYRRVLWESSGGRLTPEIMASWPKPLKAWPHHLPHLIEPFKHYLWILKTTHSGADLDTAMEMAKGHMDDDLRWTMYDILGHRNEWWVPGKIVEARQRLAQYWKAPGSSRDLLLLDIALENWFRTSLERTDLGALGGDDLVECVGLVLRGALITHDDTDLQQCGSLWERVRATSGHPLPGERWSKAWALAALAAAERLGLSVAAHMDGLYGLVQPHAEAFGAACRLDSTHVANFGEEVVRGQPLFLVSLMLQKLEPQLRAAAGGAPWQVVSQPGPGGAVGLVQAVGSLAEVQGRTYDKPTLLLAAALTGVEDIPAGVVGVLTRSSTDVLSHLAIRARSQRVLLATCFDDGAWGQWQELAAAGRTAAAAVDPAVGAVIPADAPAAVAGGAGGAAATGGVPVVSLQAPEATSAWAVREDQFRPSLVGAKALNLAKLRKALGLSGAGPEAGGVSIGVSGVGVPASVALPYGSFERCLREEPRNAAAAAEVARLTAAAAAAAAGGGLPKAELEDLRRLVSEDLVAPVELVKQLAVAAAAAGLVPAAAAEAWVSEAAADGGLSGGSADDEEDGGAAAAMRWPAVWAAVCRVWASKWTDRAWLSRRALGLKEEDLFMSVLLQQVLPFNYSFVLHTSNPVTQTPGEMLGEVVVGMGETLVGNYPGRALGFTADLLDGGSGAGPTLVSLPSKRTALRAPGAATLIARSDANAEDLEQYAAAGLYDSVTLQPLVSTPPDYASEPLMGDPGARTDMLGRLTGLGKTVQAAFGGRDQDVEGGLTPDGRLFVVQARPQVEFQHK</sequence>
<evidence type="ECO:0000256" key="8">
    <source>
        <dbReference type="ARBA" id="ARBA00022840"/>
    </source>
</evidence>
<dbReference type="Gene3D" id="3.30.470.20">
    <property type="entry name" value="ATP-grasp fold, B domain"/>
    <property type="match status" value="1"/>
</dbReference>
<name>A0A2K3DJX6_CHLRE</name>
<accession>A0A2K3DJX6</accession>
<feature type="domain" description="Alpha-glucan water dikinase-like N-terminal Ig-like" evidence="14">
    <location>
        <begin position="113"/>
        <end position="209"/>
    </location>
</feature>
<keyword evidence="16" id="KW-1185">Reference proteome</keyword>
<dbReference type="OrthoDB" id="6123450at2759"/>
<evidence type="ECO:0000256" key="9">
    <source>
        <dbReference type="ARBA" id="ARBA00022842"/>
    </source>
</evidence>
<dbReference type="InParanoid" id="A0A2K3DJX6"/>
<feature type="region of interest" description="Disordered" evidence="11">
    <location>
        <begin position="36"/>
        <end position="71"/>
    </location>
</feature>
<keyword evidence="8" id="KW-0067">ATP-binding</keyword>
<dbReference type="AlphaFoldDB" id="A0A2K3DJX6"/>
<evidence type="ECO:0000256" key="5">
    <source>
        <dbReference type="ARBA" id="ARBA00022723"/>
    </source>
</evidence>
<feature type="region of interest" description="Disordered" evidence="11">
    <location>
        <begin position="1"/>
        <end position="23"/>
    </location>
</feature>
<evidence type="ECO:0000256" key="11">
    <source>
        <dbReference type="SAM" id="MobiDB-lite"/>
    </source>
</evidence>
<dbReference type="GO" id="GO:0016301">
    <property type="term" value="F:kinase activity"/>
    <property type="evidence" value="ECO:0007669"/>
    <property type="project" value="UniProtKB-KW"/>
</dbReference>
<dbReference type="InterPro" id="IPR054481">
    <property type="entry name" value="GWD1_pHisD"/>
</dbReference>
<proteinExistence type="inferred from homology"/>
<dbReference type="PaxDb" id="3055-EDP05867"/>
<evidence type="ECO:0000256" key="2">
    <source>
        <dbReference type="ARBA" id="ARBA00007837"/>
    </source>
</evidence>
<reference evidence="15 16" key="1">
    <citation type="journal article" date="2007" name="Science">
        <title>The Chlamydomonas genome reveals the evolution of key animal and plant functions.</title>
        <authorList>
            <person name="Merchant S.S."/>
            <person name="Prochnik S.E."/>
            <person name="Vallon O."/>
            <person name="Harris E.H."/>
            <person name="Karpowicz S.J."/>
            <person name="Witman G.B."/>
            <person name="Terry A."/>
            <person name="Salamov A."/>
            <person name="Fritz-Laylin L.K."/>
            <person name="Marechal-Drouard L."/>
            <person name="Marshall W.F."/>
            <person name="Qu L.H."/>
            <person name="Nelson D.R."/>
            <person name="Sanderfoot A.A."/>
            <person name="Spalding M.H."/>
            <person name="Kapitonov V.V."/>
            <person name="Ren Q."/>
            <person name="Ferris P."/>
            <person name="Lindquist E."/>
            <person name="Shapiro H."/>
            <person name="Lucas S.M."/>
            <person name="Grimwood J."/>
            <person name="Schmutz J."/>
            <person name="Cardol P."/>
            <person name="Cerutti H."/>
            <person name="Chanfreau G."/>
            <person name="Chen C.L."/>
            <person name="Cognat V."/>
            <person name="Croft M.T."/>
            <person name="Dent R."/>
            <person name="Dutcher S."/>
            <person name="Fernandez E."/>
            <person name="Fukuzawa H."/>
            <person name="Gonzalez-Ballester D."/>
            <person name="Gonzalez-Halphen D."/>
            <person name="Hallmann A."/>
            <person name="Hanikenne M."/>
            <person name="Hippler M."/>
            <person name="Inwood W."/>
            <person name="Jabbari K."/>
            <person name="Kalanon M."/>
            <person name="Kuras R."/>
            <person name="Lefebvre P.A."/>
            <person name="Lemaire S.D."/>
            <person name="Lobanov A.V."/>
            <person name="Lohr M."/>
            <person name="Manuell A."/>
            <person name="Meier I."/>
            <person name="Mets L."/>
            <person name="Mittag M."/>
            <person name="Mittelmeier T."/>
            <person name="Moroney J.V."/>
            <person name="Moseley J."/>
            <person name="Napoli C."/>
            <person name="Nedelcu A.M."/>
            <person name="Niyogi K."/>
            <person name="Novoselov S.V."/>
            <person name="Paulsen I.T."/>
            <person name="Pazour G."/>
            <person name="Purton S."/>
            <person name="Ral J.P."/>
            <person name="Riano-Pachon D.M."/>
            <person name="Riekhof W."/>
            <person name="Rymarquis L."/>
            <person name="Schroda M."/>
            <person name="Stern D."/>
            <person name="Umen J."/>
            <person name="Willows R."/>
            <person name="Wilson N."/>
            <person name="Zimmer S.L."/>
            <person name="Allmer J."/>
            <person name="Balk J."/>
            <person name="Bisova K."/>
            <person name="Chen C.J."/>
            <person name="Elias M."/>
            <person name="Gendler K."/>
            <person name="Hauser C."/>
            <person name="Lamb M.R."/>
            <person name="Ledford H."/>
            <person name="Long J.C."/>
            <person name="Minagawa J."/>
            <person name="Page M.D."/>
            <person name="Pan J."/>
            <person name="Pootakham W."/>
            <person name="Roje S."/>
            <person name="Rose A."/>
            <person name="Stahlberg E."/>
            <person name="Terauchi A.M."/>
            <person name="Yang P."/>
            <person name="Ball S."/>
            <person name="Bowler C."/>
            <person name="Dieckmann C.L."/>
            <person name="Gladyshev V.N."/>
            <person name="Green P."/>
            <person name="Jorgensen R."/>
            <person name="Mayfield S."/>
            <person name="Mueller-Roeber B."/>
            <person name="Rajamani S."/>
            <person name="Sayre R.T."/>
            <person name="Brokstein P."/>
            <person name="Dubchak I."/>
            <person name="Goodstein D."/>
            <person name="Hornick L."/>
            <person name="Huang Y.W."/>
            <person name="Jhaveri J."/>
            <person name="Luo Y."/>
            <person name="Martinez D."/>
            <person name="Ngau W.C."/>
            <person name="Otillar B."/>
            <person name="Poliakov A."/>
            <person name="Porter A."/>
            <person name="Szajkowski L."/>
            <person name="Werner G."/>
            <person name="Zhou K."/>
            <person name="Grigoriev I.V."/>
            <person name="Rokhsar D.S."/>
            <person name="Grossman A.R."/>
        </authorList>
    </citation>
    <scope>NUCLEOTIDE SEQUENCE [LARGE SCALE GENOMIC DNA]</scope>
    <source>
        <strain evidence="16">CC-503</strain>
    </source>
</reference>
<keyword evidence="9" id="KW-0460">Magnesium</keyword>
<comment type="similarity">
    <text evidence="2">Belongs to the PEP-utilizing enzyme family.</text>
</comment>
<dbReference type="PANTHER" id="PTHR46999:SF2">
    <property type="entry name" value="CARBOHYDRATE-BINDING MODULE FAMILY 45 PROTEIN"/>
    <property type="match status" value="1"/>
</dbReference>
<feature type="domain" description="Alpha-glucan water dikinase phosphohistidine-like" evidence="13">
    <location>
        <begin position="651"/>
        <end position="738"/>
    </location>
</feature>
<protein>
    <submittedName>
        <fullName evidence="15">Uncharacterized protein</fullName>
    </submittedName>
</protein>
<evidence type="ECO:0000259" key="14">
    <source>
        <dbReference type="Pfam" id="PF23166"/>
    </source>
</evidence>
<comment type="subunit">
    <text evidence="3">Homodimer.</text>
</comment>
<dbReference type="Gramene" id="PNW80854">
    <property type="protein sequence ID" value="PNW80854"/>
    <property type="gene ID" value="CHLRE_07g332300v5"/>
</dbReference>
<dbReference type="SUPFAM" id="SSF56059">
    <property type="entry name" value="Glutathione synthetase ATP-binding domain-like"/>
    <property type="match status" value="1"/>
</dbReference>
<dbReference type="EMBL" id="CM008968">
    <property type="protein sequence ID" value="PNW80854.1"/>
    <property type="molecule type" value="Genomic_DNA"/>
</dbReference>
<comment type="cofactor">
    <cofactor evidence="1">
        <name>Mg(2+)</name>
        <dbReference type="ChEBI" id="CHEBI:18420"/>
    </cofactor>
</comment>
<dbReference type="GO" id="GO:0046872">
    <property type="term" value="F:metal ion binding"/>
    <property type="evidence" value="ECO:0007669"/>
    <property type="project" value="UniProtKB-KW"/>
</dbReference>
<feature type="compositionally biased region" description="Polar residues" evidence="11">
    <location>
        <begin position="1"/>
        <end position="10"/>
    </location>
</feature>
<evidence type="ECO:0000313" key="16">
    <source>
        <dbReference type="Proteomes" id="UP000006906"/>
    </source>
</evidence>
<evidence type="ECO:0000259" key="12">
    <source>
        <dbReference type="Pfam" id="PF01326"/>
    </source>
</evidence>
<feature type="domain" description="Pyruvate phosphate dikinase AMP/ATP-binding" evidence="12">
    <location>
        <begin position="963"/>
        <end position="1038"/>
    </location>
</feature>
<evidence type="ECO:0000256" key="6">
    <source>
        <dbReference type="ARBA" id="ARBA00022741"/>
    </source>
</evidence>
<dbReference type="Proteomes" id="UP000006906">
    <property type="component" value="Chromosome 7"/>
</dbReference>
<keyword evidence="6" id="KW-0547">Nucleotide-binding</keyword>
<evidence type="ECO:0000256" key="10">
    <source>
        <dbReference type="ARBA" id="ARBA00023277"/>
    </source>
</evidence>
<keyword evidence="7" id="KW-0418">Kinase</keyword>
<dbReference type="Pfam" id="PF23166">
    <property type="entry name" value="Ig_N_CWD1"/>
    <property type="match status" value="1"/>
</dbReference>
<evidence type="ECO:0000259" key="13">
    <source>
        <dbReference type="Pfam" id="PF22973"/>
    </source>
</evidence>
<dbReference type="RefSeq" id="XP_042922778.1">
    <property type="nucleotide sequence ID" value="XM_043064210.1"/>
</dbReference>
<dbReference type="PANTHER" id="PTHR46999">
    <property type="entry name" value="ALPHA-GLUCAN WATER DIKINASE 1, CHLOROPLASTIC-RELATED"/>
    <property type="match status" value="1"/>
</dbReference>
<evidence type="ECO:0000256" key="3">
    <source>
        <dbReference type="ARBA" id="ARBA00011738"/>
    </source>
</evidence>
<dbReference type="InterPro" id="IPR013815">
    <property type="entry name" value="ATP_grasp_subdomain_1"/>
</dbReference>
<dbReference type="GO" id="GO:0005524">
    <property type="term" value="F:ATP binding"/>
    <property type="evidence" value="ECO:0007669"/>
    <property type="project" value="UniProtKB-KW"/>
</dbReference>
<dbReference type="InterPro" id="IPR056301">
    <property type="entry name" value="GWD-like_N_Ig"/>
</dbReference>
<dbReference type="Pfam" id="PF22973">
    <property type="entry name" value="GWD1_pHisD"/>
    <property type="match status" value="1"/>
</dbReference>
<evidence type="ECO:0000313" key="15">
    <source>
        <dbReference type="EMBL" id="PNW80854.1"/>
    </source>
</evidence>
<dbReference type="Pfam" id="PF01326">
    <property type="entry name" value="PPDK_N"/>
    <property type="match status" value="1"/>
</dbReference>
<evidence type="ECO:0000256" key="7">
    <source>
        <dbReference type="ARBA" id="ARBA00022777"/>
    </source>
</evidence>
<dbReference type="GeneID" id="5715917"/>
<dbReference type="Gene3D" id="3.30.1490.20">
    <property type="entry name" value="ATP-grasp fold, A domain"/>
    <property type="match status" value="1"/>
</dbReference>
<keyword evidence="10" id="KW-0119">Carbohydrate metabolism</keyword>
<evidence type="ECO:0000256" key="1">
    <source>
        <dbReference type="ARBA" id="ARBA00001946"/>
    </source>
</evidence>
<organism evidence="15 16">
    <name type="scientific">Chlamydomonas reinhardtii</name>
    <name type="common">Chlamydomonas smithii</name>
    <dbReference type="NCBI Taxonomy" id="3055"/>
    <lineage>
        <taxon>Eukaryota</taxon>
        <taxon>Viridiplantae</taxon>
        <taxon>Chlorophyta</taxon>
        <taxon>core chlorophytes</taxon>
        <taxon>Chlorophyceae</taxon>
        <taxon>CS clade</taxon>
        <taxon>Chlamydomonadales</taxon>
        <taxon>Chlamydomonadaceae</taxon>
        <taxon>Chlamydomonas</taxon>
    </lineage>
</organism>